<evidence type="ECO:0000313" key="9">
    <source>
        <dbReference type="Proteomes" id="UP000043316"/>
    </source>
</evidence>
<dbReference type="GO" id="GO:0008980">
    <property type="term" value="F:propionate kinase activity"/>
    <property type="evidence" value="ECO:0007669"/>
    <property type="project" value="UniProtKB-UniRule"/>
</dbReference>
<evidence type="ECO:0000256" key="3">
    <source>
        <dbReference type="ARBA" id="ARBA00022679"/>
    </source>
</evidence>
<proteinExistence type="inferred from homology"/>
<dbReference type="Gene3D" id="3.30.420.40">
    <property type="match status" value="2"/>
</dbReference>
<dbReference type="EMBL" id="CWJI01000001">
    <property type="protein sequence ID" value="CRY53317.1"/>
    <property type="molecule type" value="Genomic_DNA"/>
</dbReference>
<dbReference type="InterPro" id="IPR024896">
    <property type="entry name" value="Propionate_kinase_PduW"/>
</dbReference>
<dbReference type="UniPathway" id="UPA00621"/>
<evidence type="ECO:0000256" key="1">
    <source>
        <dbReference type="ARBA" id="ARBA00004836"/>
    </source>
</evidence>
<gene>
    <name evidence="7 8" type="primary">pduW</name>
    <name evidence="8" type="ORF">ERS008476_00204</name>
</gene>
<evidence type="ECO:0000313" key="8">
    <source>
        <dbReference type="EMBL" id="CRY53317.1"/>
    </source>
</evidence>
<organism evidence="8 9">
    <name type="scientific">Yersinia intermedia</name>
    <dbReference type="NCBI Taxonomy" id="631"/>
    <lineage>
        <taxon>Bacteria</taxon>
        <taxon>Pseudomonadati</taxon>
        <taxon>Pseudomonadota</taxon>
        <taxon>Gammaproteobacteria</taxon>
        <taxon>Enterobacterales</taxon>
        <taxon>Yersiniaceae</taxon>
        <taxon>Yersinia</taxon>
    </lineage>
</organism>
<evidence type="ECO:0000256" key="7">
    <source>
        <dbReference type="HAMAP-Rule" id="MF_01882"/>
    </source>
</evidence>
<dbReference type="InterPro" id="IPR043129">
    <property type="entry name" value="ATPase_NBD"/>
</dbReference>
<dbReference type="NCBIfam" id="TIGR00016">
    <property type="entry name" value="ackA"/>
    <property type="match status" value="1"/>
</dbReference>
<comment type="catalytic activity">
    <reaction evidence="7">
        <text>propanoate + ATP = propanoyl phosphate + ADP</text>
        <dbReference type="Rhea" id="RHEA:23148"/>
        <dbReference type="ChEBI" id="CHEBI:17272"/>
        <dbReference type="ChEBI" id="CHEBI:30616"/>
        <dbReference type="ChEBI" id="CHEBI:58933"/>
        <dbReference type="ChEBI" id="CHEBI:456216"/>
        <dbReference type="EC" id="2.7.2.15"/>
    </reaction>
</comment>
<comment type="pathway">
    <text evidence="1">Polyol metabolism; 1,2-propanediol degradation.</text>
</comment>
<dbReference type="PANTHER" id="PTHR21060">
    <property type="entry name" value="ACETATE KINASE"/>
    <property type="match status" value="1"/>
</dbReference>
<dbReference type="GO" id="GO:0006083">
    <property type="term" value="P:acetate metabolic process"/>
    <property type="evidence" value="ECO:0007669"/>
    <property type="project" value="TreeGrafter"/>
</dbReference>
<sequence>MSGKIMAINAGSSSLKFQLFSMFNAQTGQADEQVLCQGLIERIGMDDAVFNLRAGDVKWRETLPIADCRQGAEHLLHALIEHNIIDSLAEITGVGHRVAHGGEAFADSVLVTPDVLAQIEQLGVLAPLHNPVNALGIRVFQQALPHASAVAVFDTAFHQTLSQTSYLYALPWRYYEELGIRRYGFHGTSHKYVSGVCAERMGRPLESLRIVSCHLGNGSSLCAIGNGRSVNTSMGFTPQAGIMMGTRSGDIDPSILPFIQQTEGKSAAEINQLINNQSGLLGVSGISHDYRDVEQAANNGDTRAQVALELFAERIRAVIGSYIVQLGGIDALIFTGGIGENARHARQQICRDLTFLGIELDEEKNQRNQFFIQKETGPVQIAIVNTNEELMIARDVMRVAQTLPVQPALAIQ</sequence>
<dbReference type="PROSITE" id="PS01076">
    <property type="entry name" value="ACETATE_KINASE_2"/>
    <property type="match status" value="1"/>
</dbReference>
<dbReference type="GO" id="GO:0005524">
    <property type="term" value="F:ATP binding"/>
    <property type="evidence" value="ECO:0007669"/>
    <property type="project" value="UniProtKB-KW"/>
</dbReference>
<dbReference type="HAMAP" id="MF_00020">
    <property type="entry name" value="Acetate_kinase"/>
    <property type="match status" value="1"/>
</dbReference>
<dbReference type="PRINTS" id="PR00471">
    <property type="entry name" value="ACETATEKNASE"/>
</dbReference>
<evidence type="ECO:0000256" key="5">
    <source>
        <dbReference type="ARBA" id="ARBA00022777"/>
    </source>
</evidence>
<dbReference type="CDD" id="cd24010">
    <property type="entry name" value="ASKHA_NBD_AcK_PK"/>
    <property type="match status" value="1"/>
</dbReference>
<comment type="subcellular location">
    <subcellularLocation>
        <location evidence="7">Cytoplasm</location>
    </subcellularLocation>
</comment>
<dbReference type="InterPro" id="IPR004372">
    <property type="entry name" value="Ac/propionate_kinase"/>
</dbReference>
<accession>A0A0H5LQI8</accession>
<dbReference type="SUPFAM" id="SSF53067">
    <property type="entry name" value="Actin-like ATPase domain"/>
    <property type="match status" value="2"/>
</dbReference>
<dbReference type="Proteomes" id="UP000043316">
    <property type="component" value="Unassembled WGS sequence"/>
</dbReference>
<name>A0A0H5LQI8_YERIN</name>
<dbReference type="HAMAP" id="MF_01882">
    <property type="entry name" value="Propion_kin_subfam2"/>
    <property type="match status" value="1"/>
</dbReference>
<dbReference type="RefSeq" id="WP_053008694.1">
    <property type="nucleotide sequence ID" value="NZ_CWJI01000001.1"/>
</dbReference>
<dbReference type="NCBIfam" id="NF009063">
    <property type="entry name" value="PRK12397.1"/>
    <property type="match status" value="1"/>
</dbReference>
<keyword evidence="4 7" id="KW-0547">Nucleotide-binding</keyword>
<keyword evidence="2 7" id="KW-0963">Cytoplasm</keyword>
<comment type="similarity">
    <text evidence="7">Belongs to the acetokinase family. PduW subfamily.</text>
</comment>
<dbReference type="GO" id="GO:0005737">
    <property type="term" value="C:cytoplasm"/>
    <property type="evidence" value="ECO:0007669"/>
    <property type="project" value="UniProtKB-SubCell"/>
</dbReference>
<dbReference type="PIRSF" id="PIRSF000722">
    <property type="entry name" value="Acetate_prop_kin"/>
    <property type="match status" value="1"/>
</dbReference>
<evidence type="ECO:0000256" key="4">
    <source>
        <dbReference type="ARBA" id="ARBA00022741"/>
    </source>
</evidence>
<dbReference type="Pfam" id="PF00871">
    <property type="entry name" value="Acetate_kinase"/>
    <property type="match status" value="1"/>
</dbReference>
<dbReference type="GO" id="GO:0051144">
    <property type="term" value="P:1,2-propanediol catabolic process"/>
    <property type="evidence" value="ECO:0007669"/>
    <property type="project" value="UniProtKB-UniPathway"/>
</dbReference>
<dbReference type="PANTHER" id="PTHR21060:SF15">
    <property type="entry name" value="ACETATE KINASE-RELATED"/>
    <property type="match status" value="1"/>
</dbReference>
<keyword evidence="3 7" id="KW-0808">Transferase</keyword>
<dbReference type="PROSITE" id="PS01075">
    <property type="entry name" value="ACETATE_KINASE_1"/>
    <property type="match status" value="1"/>
</dbReference>
<dbReference type="GO" id="GO:0019543">
    <property type="term" value="P:propionate catabolic process"/>
    <property type="evidence" value="ECO:0007669"/>
    <property type="project" value="InterPro"/>
</dbReference>
<protein>
    <recommendedName>
        <fullName evidence="7">Propionate kinase</fullName>
        <ecNumber evidence="7">2.7.2.15</ecNumber>
    </recommendedName>
</protein>
<keyword evidence="6 7" id="KW-0067">ATP-binding</keyword>
<keyword evidence="5 7" id="KW-0418">Kinase</keyword>
<dbReference type="GO" id="GO:0008776">
    <property type="term" value="F:acetate kinase activity"/>
    <property type="evidence" value="ECO:0007669"/>
    <property type="project" value="TreeGrafter"/>
</dbReference>
<evidence type="ECO:0000256" key="2">
    <source>
        <dbReference type="ARBA" id="ARBA00022490"/>
    </source>
</evidence>
<reference evidence="9" key="1">
    <citation type="submission" date="2015-03" db="EMBL/GenBank/DDBJ databases">
        <authorList>
            <consortium name="Pathogen Informatics"/>
        </authorList>
    </citation>
    <scope>NUCLEOTIDE SEQUENCE [LARGE SCALE GENOMIC DNA]</scope>
    <source>
        <strain evidence="9">R148</strain>
    </source>
</reference>
<dbReference type="EC" id="2.7.2.15" evidence="7"/>
<dbReference type="InterPro" id="IPR023865">
    <property type="entry name" value="Aliphatic_acid_kinase_CS"/>
</dbReference>
<evidence type="ECO:0000256" key="6">
    <source>
        <dbReference type="ARBA" id="ARBA00022840"/>
    </source>
</evidence>
<dbReference type="InterPro" id="IPR000890">
    <property type="entry name" value="Aliphatic_acid_kin_short-chain"/>
</dbReference>
<dbReference type="AlphaFoldDB" id="A0A0H5LQI8"/>